<reference evidence="2" key="1">
    <citation type="submission" date="2022-11" db="UniProtKB">
        <authorList>
            <consortium name="WormBaseParasite"/>
        </authorList>
    </citation>
    <scope>IDENTIFICATION</scope>
</reference>
<dbReference type="WBParaSite" id="PS1159_v2.g18827.t1">
    <property type="protein sequence ID" value="PS1159_v2.g18827.t1"/>
    <property type="gene ID" value="PS1159_v2.g18827"/>
</dbReference>
<name>A0AC35FM19_9BILA</name>
<evidence type="ECO:0000313" key="2">
    <source>
        <dbReference type="WBParaSite" id="PS1159_v2.g18827.t1"/>
    </source>
</evidence>
<evidence type="ECO:0000313" key="1">
    <source>
        <dbReference type="Proteomes" id="UP000887580"/>
    </source>
</evidence>
<sequence>MSELDESEREELIRLRQEVATLQTSNDALVLSVHHLSGEVLKRRNPHSLIPSSSSLMVPAKRSKQTDSSPNMFRYSQKSASFSQKKESLEKEDIGLPNEIMLHLFKYLSRSDLDKCSGVCRRWKKIIDVHHASLARRRIRLFKIIETSPNVVMFSAATSTQNIKYHFNLNGDNQSPDVIHRVAKMLKYSKIRRLVLCGFQLTEVMVHDLVTIFKKADVLIHRLEMIGVSLRNLTADTFQKFIGEHIIADQYFLDGICDSDDEHFGSRLFERTGIKKAEDVTIYDVSSINDEDVLLDVGDDVLLDFIFGKYTDATDRATVYLDNPAISSAFVYNALVRFAQEPDLKHAIVHSEIAHCRDQIVHNNRSTKFEYDVEVQAEYSSYNPKTNSVLEAKVSKATDDDFVHVTLTIAAL</sequence>
<dbReference type="Proteomes" id="UP000887580">
    <property type="component" value="Unplaced"/>
</dbReference>
<organism evidence="1 2">
    <name type="scientific">Panagrolaimus sp. PS1159</name>
    <dbReference type="NCBI Taxonomy" id="55785"/>
    <lineage>
        <taxon>Eukaryota</taxon>
        <taxon>Metazoa</taxon>
        <taxon>Ecdysozoa</taxon>
        <taxon>Nematoda</taxon>
        <taxon>Chromadorea</taxon>
        <taxon>Rhabditida</taxon>
        <taxon>Tylenchina</taxon>
        <taxon>Panagrolaimomorpha</taxon>
        <taxon>Panagrolaimoidea</taxon>
        <taxon>Panagrolaimidae</taxon>
        <taxon>Panagrolaimus</taxon>
    </lineage>
</organism>
<proteinExistence type="predicted"/>
<protein>
    <submittedName>
        <fullName evidence="2">F-box domain-containing protein</fullName>
    </submittedName>
</protein>
<accession>A0AC35FM19</accession>